<proteinExistence type="inferred from homology"/>
<dbReference type="AlphaFoldDB" id="A0A9D5CHH7"/>
<evidence type="ECO:0000256" key="3">
    <source>
        <dbReference type="ARBA" id="ARBA00022692"/>
    </source>
</evidence>
<keyword evidence="3 6" id="KW-0812">Transmembrane</keyword>
<name>A0A9D5CHH7_9LILI</name>
<comment type="similarity">
    <text evidence="2">Belongs to the multi antimicrobial extrusion (MATE) (TC 2.A.66.1) family.</text>
</comment>
<dbReference type="EMBL" id="JAGGNH010000005">
    <property type="protein sequence ID" value="KAJ0972653.1"/>
    <property type="molecule type" value="Genomic_DNA"/>
</dbReference>
<evidence type="ECO:0000256" key="6">
    <source>
        <dbReference type="SAM" id="Phobius"/>
    </source>
</evidence>
<keyword evidence="5 6" id="KW-0472">Membrane</keyword>
<keyword evidence="4 6" id="KW-1133">Transmembrane helix</keyword>
<accession>A0A9D5CHH7</accession>
<reference evidence="7" key="2">
    <citation type="journal article" date="2022" name="Hortic Res">
        <title>The genome of Dioscorea zingiberensis sheds light on the biosynthesis, origin and evolution of the medicinally important diosgenin saponins.</title>
        <authorList>
            <person name="Li Y."/>
            <person name="Tan C."/>
            <person name="Li Z."/>
            <person name="Guo J."/>
            <person name="Li S."/>
            <person name="Chen X."/>
            <person name="Wang C."/>
            <person name="Dai X."/>
            <person name="Yang H."/>
            <person name="Song W."/>
            <person name="Hou L."/>
            <person name="Xu J."/>
            <person name="Tong Z."/>
            <person name="Xu A."/>
            <person name="Yuan X."/>
            <person name="Wang W."/>
            <person name="Yang Q."/>
            <person name="Chen L."/>
            <person name="Sun Z."/>
            <person name="Wang K."/>
            <person name="Pan B."/>
            <person name="Chen J."/>
            <person name="Bao Y."/>
            <person name="Liu F."/>
            <person name="Qi X."/>
            <person name="Gang D.R."/>
            <person name="Wen J."/>
            <person name="Li J."/>
        </authorList>
    </citation>
    <scope>NUCLEOTIDE SEQUENCE</scope>
    <source>
        <strain evidence="7">Dzin_1.0</strain>
    </source>
</reference>
<comment type="caution">
    <text evidence="7">The sequence shown here is derived from an EMBL/GenBank/DDBJ whole genome shotgun (WGS) entry which is preliminary data.</text>
</comment>
<organism evidence="7 8">
    <name type="scientific">Dioscorea zingiberensis</name>
    <dbReference type="NCBI Taxonomy" id="325984"/>
    <lineage>
        <taxon>Eukaryota</taxon>
        <taxon>Viridiplantae</taxon>
        <taxon>Streptophyta</taxon>
        <taxon>Embryophyta</taxon>
        <taxon>Tracheophyta</taxon>
        <taxon>Spermatophyta</taxon>
        <taxon>Magnoliopsida</taxon>
        <taxon>Liliopsida</taxon>
        <taxon>Dioscoreales</taxon>
        <taxon>Dioscoreaceae</taxon>
        <taxon>Dioscorea</taxon>
    </lineage>
</organism>
<protein>
    <submittedName>
        <fullName evidence="7">Uncharacterized protein</fullName>
    </submittedName>
</protein>
<dbReference type="Proteomes" id="UP001085076">
    <property type="component" value="Miscellaneous, Linkage group lg05"/>
</dbReference>
<sequence length="116" mass="12656">MQILKTLHQIIFTILIAFLPYIKVQALYVAAGLLIGRSRRTIAVLLTMTLSTSMAAREGPVPMAGHQICLQVWLAVSLLNDAVALVGQVTITDSMSWCMLLNAAAGLQLLQRCFDD</sequence>
<evidence type="ECO:0000256" key="5">
    <source>
        <dbReference type="ARBA" id="ARBA00023136"/>
    </source>
</evidence>
<keyword evidence="8" id="KW-1185">Reference proteome</keyword>
<evidence type="ECO:0000256" key="1">
    <source>
        <dbReference type="ARBA" id="ARBA00004141"/>
    </source>
</evidence>
<evidence type="ECO:0000313" key="8">
    <source>
        <dbReference type="Proteomes" id="UP001085076"/>
    </source>
</evidence>
<evidence type="ECO:0000256" key="4">
    <source>
        <dbReference type="ARBA" id="ARBA00022989"/>
    </source>
</evidence>
<dbReference type="PANTHER" id="PTHR42893:SF46">
    <property type="entry name" value="PROTEIN DETOXIFICATION 44, CHLOROPLASTIC"/>
    <property type="match status" value="1"/>
</dbReference>
<reference evidence="7" key="1">
    <citation type="submission" date="2021-03" db="EMBL/GenBank/DDBJ databases">
        <authorList>
            <person name="Li Z."/>
            <person name="Yang C."/>
        </authorList>
    </citation>
    <scope>NUCLEOTIDE SEQUENCE</scope>
    <source>
        <strain evidence="7">Dzin_1.0</strain>
        <tissue evidence="7">Leaf</tissue>
    </source>
</reference>
<dbReference type="PANTHER" id="PTHR42893">
    <property type="entry name" value="PROTEIN DETOXIFICATION 44, CHLOROPLASTIC-RELATED"/>
    <property type="match status" value="1"/>
</dbReference>
<dbReference type="OrthoDB" id="1743560at2759"/>
<evidence type="ECO:0000256" key="2">
    <source>
        <dbReference type="ARBA" id="ARBA00010199"/>
    </source>
</evidence>
<dbReference type="GO" id="GO:0016020">
    <property type="term" value="C:membrane"/>
    <property type="evidence" value="ECO:0007669"/>
    <property type="project" value="UniProtKB-SubCell"/>
</dbReference>
<gene>
    <name evidence="7" type="ORF">J5N97_020612</name>
</gene>
<comment type="subcellular location">
    <subcellularLocation>
        <location evidence="1">Membrane</location>
        <topology evidence="1">Multi-pass membrane protein</topology>
    </subcellularLocation>
</comment>
<dbReference type="InterPro" id="IPR044644">
    <property type="entry name" value="DinF-like"/>
</dbReference>
<evidence type="ECO:0000313" key="7">
    <source>
        <dbReference type="EMBL" id="KAJ0972653.1"/>
    </source>
</evidence>
<feature type="transmembrane region" description="Helical" evidence="6">
    <location>
        <begin position="6"/>
        <end position="30"/>
    </location>
</feature>